<keyword evidence="1" id="KW-0472">Membrane</keyword>
<keyword evidence="1" id="KW-1133">Transmembrane helix</keyword>
<dbReference type="Proteomes" id="UP001056426">
    <property type="component" value="Chromosome"/>
</dbReference>
<evidence type="ECO:0000313" key="3">
    <source>
        <dbReference type="Proteomes" id="UP001056426"/>
    </source>
</evidence>
<dbReference type="EMBL" id="CP098400">
    <property type="protein sequence ID" value="URW78606.1"/>
    <property type="molecule type" value="Genomic_DNA"/>
</dbReference>
<sequence length="57" mass="6084">MSKESGASGAIYFLGLVGSAVYFISQAVGFWAGVIGFLKALVWPAFLAYELFKYLGA</sequence>
<dbReference type="AlphaFoldDB" id="A0A9J6ZM49"/>
<name>A0A9J6ZM49_9BACT</name>
<evidence type="ECO:0000256" key="1">
    <source>
        <dbReference type="SAM" id="Phobius"/>
    </source>
</evidence>
<dbReference type="KEGG" id="alkq:M9189_06980"/>
<reference evidence="2" key="1">
    <citation type="submission" date="2022-05" db="EMBL/GenBank/DDBJ databases">
        <authorList>
            <person name="Sun X."/>
        </authorList>
    </citation>
    <scope>NUCLEOTIDE SEQUENCE</scope>
    <source>
        <strain evidence="2">Ai-910</strain>
    </source>
</reference>
<organism evidence="2 3">
    <name type="scientific">Xiashengella succiniciproducens</name>
    <dbReference type="NCBI Taxonomy" id="2949635"/>
    <lineage>
        <taxon>Bacteria</taxon>
        <taxon>Pseudomonadati</taxon>
        <taxon>Bacteroidota</taxon>
        <taxon>Bacteroidia</taxon>
        <taxon>Marinilabiliales</taxon>
        <taxon>Marinilabiliaceae</taxon>
        <taxon>Xiashengella</taxon>
    </lineage>
</organism>
<keyword evidence="1" id="KW-0812">Transmembrane</keyword>
<evidence type="ECO:0000313" key="2">
    <source>
        <dbReference type="EMBL" id="URW78606.1"/>
    </source>
</evidence>
<dbReference type="RefSeq" id="WP_250721970.1">
    <property type="nucleotide sequence ID" value="NZ_CP098400.1"/>
</dbReference>
<feature type="transmembrane region" description="Helical" evidence="1">
    <location>
        <begin position="7"/>
        <end position="24"/>
    </location>
</feature>
<proteinExistence type="predicted"/>
<keyword evidence="3" id="KW-1185">Reference proteome</keyword>
<accession>A0A9J6ZM49</accession>
<protein>
    <submittedName>
        <fullName evidence="2">Uncharacterized protein</fullName>
    </submittedName>
</protein>
<reference evidence="2" key="2">
    <citation type="submission" date="2022-06" db="EMBL/GenBank/DDBJ databases">
        <title>Xiashengella guii gen. nov. sp. nov., a bacterium isolated form anaerobic digestion tank.</title>
        <authorList>
            <person name="Huang H."/>
        </authorList>
    </citation>
    <scope>NUCLEOTIDE SEQUENCE</scope>
    <source>
        <strain evidence="2">Ai-910</strain>
    </source>
</reference>
<gene>
    <name evidence="2" type="ORF">M9189_06980</name>
</gene>